<dbReference type="InParanoid" id="E4V4F7"/>
<feature type="transmembrane region" description="Helical" evidence="6">
    <location>
        <begin position="130"/>
        <end position="148"/>
    </location>
</feature>
<dbReference type="Proteomes" id="UP000002669">
    <property type="component" value="Unassembled WGS sequence"/>
</dbReference>
<dbReference type="PANTHER" id="PTHR23506">
    <property type="entry name" value="GH10249P"/>
    <property type="match status" value="1"/>
</dbReference>
<dbReference type="GeneID" id="10024947"/>
<sequence length="358" mass="39173">MGYFDQPTSQEPLLFALRSSEGFIVLVIAIAMFIVCEIIPIIPKILVLRAGAPKEDGMVLKAIIAQFWTSALLSVYGATLLLGSPLLGYFSDHFKSRRAPFTLGLVALFWIIGLVLIVDNIPQERAGEAMGCTTMGMMAGSLLGPTLGGVSYDLIGYYGGFILPSILIVLDIVLRLAMINRQPARVEDTEQNTHSTSPDYKEQWRITSAVFALLISCSPFSVMLSSILTSIETVSCGQSWRAAPRASWFYNHGKVLLGVLLALIGLGVMTVQIITMTEVFQVVYEYEAQSPGIFGGKPPLAQGYALFNMAYASGQFLGPIIGGALQVKTGWAGITIFFWDSQRIMLNSYRNMEWRAVQ</sequence>
<evidence type="ECO:0000256" key="5">
    <source>
        <dbReference type="ARBA" id="ARBA00023136"/>
    </source>
</evidence>
<dbReference type="OrthoDB" id="5086884at2759"/>
<dbReference type="InterPro" id="IPR050930">
    <property type="entry name" value="MFS_Vesicular_Transporter"/>
</dbReference>
<name>E4V4F7_ARTGP</name>
<dbReference type="PANTHER" id="PTHR23506:SF23">
    <property type="entry name" value="GH10249P"/>
    <property type="match status" value="1"/>
</dbReference>
<evidence type="ECO:0000313" key="8">
    <source>
        <dbReference type="Proteomes" id="UP000002669"/>
    </source>
</evidence>
<dbReference type="SUPFAM" id="SSF103473">
    <property type="entry name" value="MFS general substrate transporter"/>
    <property type="match status" value="1"/>
</dbReference>
<feature type="transmembrane region" description="Helical" evidence="6">
    <location>
        <begin position="99"/>
        <end position="118"/>
    </location>
</feature>
<feature type="transmembrane region" description="Helical" evidence="6">
    <location>
        <begin position="255"/>
        <end position="274"/>
    </location>
</feature>
<reference evidence="8" key="1">
    <citation type="journal article" date="2012" name="MBio">
        <title>Comparative genome analysis of Trichophyton rubrum and related dermatophytes reveals candidate genes involved in infection.</title>
        <authorList>
            <person name="Martinez D.A."/>
            <person name="Oliver B.G."/>
            <person name="Graeser Y."/>
            <person name="Goldberg J.M."/>
            <person name="Li W."/>
            <person name="Martinez-Rossi N.M."/>
            <person name="Monod M."/>
            <person name="Shelest E."/>
            <person name="Barton R.C."/>
            <person name="Birch E."/>
            <person name="Brakhage A.A."/>
            <person name="Chen Z."/>
            <person name="Gurr S.J."/>
            <person name="Heiman D."/>
            <person name="Heitman J."/>
            <person name="Kosti I."/>
            <person name="Rossi A."/>
            <person name="Saif S."/>
            <person name="Samalova M."/>
            <person name="Saunders C.W."/>
            <person name="Shea T."/>
            <person name="Summerbell R.C."/>
            <person name="Xu J."/>
            <person name="Young S."/>
            <person name="Zeng Q."/>
            <person name="Birren B.W."/>
            <person name="Cuomo C.A."/>
            <person name="White T.C."/>
        </authorList>
    </citation>
    <scope>NUCLEOTIDE SEQUENCE [LARGE SCALE GENOMIC DNA]</scope>
    <source>
        <strain evidence="8">ATCC MYA-4604 / CBS 118893</strain>
    </source>
</reference>
<keyword evidence="4 6" id="KW-1133">Transmembrane helix</keyword>
<evidence type="ECO:0000256" key="2">
    <source>
        <dbReference type="ARBA" id="ARBA00022448"/>
    </source>
</evidence>
<dbReference type="AlphaFoldDB" id="E4V4F7"/>
<dbReference type="InterPro" id="IPR036259">
    <property type="entry name" value="MFS_trans_sf"/>
</dbReference>
<evidence type="ECO:0000256" key="1">
    <source>
        <dbReference type="ARBA" id="ARBA00004141"/>
    </source>
</evidence>
<dbReference type="GO" id="GO:0022857">
    <property type="term" value="F:transmembrane transporter activity"/>
    <property type="evidence" value="ECO:0007669"/>
    <property type="project" value="InterPro"/>
</dbReference>
<keyword evidence="5 6" id="KW-0472">Membrane</keyword>
<keyword evidence="8" id="KW-1185">Reference proteome</keyword>
<gene>
    <name evidence="7" type="ORF">MGYG_07882</name>
</gene>
<accession>E4V4F7</accession>
<keyword evidence="2" id="KW-0813">Transport</keyword>
<dbReference type="STRING" id="535722.E4V4F7"/>
<dbReference type="OMA" id="THDSMGQ"/>
<evidence type="ECO:0008006" key="9">
    <source>
        <dbReference type="Google" id="ProtNLM"/>
    </source>
</evidence>
<dbReference type="Gene3D" id="1.20.1250.20">
    <property type="entry name" value="MFS general substrate transporter like domains"/>
    <property type="match status" value="1"/>
</dbReference>
<dbReference type="GO" id="GO:0016020">
    <property type="term" value="C:membrane"/>
    <property type="evidence" value="ECO:0007669"/>
    <property type="project" value="UniProtKB-SubCell"/>
</dbReference>
<evidence type="ECO:0000256" key="4">
    <source>
        <dbReference type="ARBA" id="ARBA00022989"/>
    </source>
</evidence>
<comment type="subcellular location">
    <subcellularLocation>
        <location evidence="1">Membrane</location>
        <topology evidence="1">Multi-pass membrane protein</topology>
    </subcellularLocation>
</comment>
<dbReference type="HOGENOM" id="CLU_001265_51_4_1"/>
<feature type="transmembrane region" description="Helical" evidence="6">
    <location>
        <begin position="23"/>
        <end position="47"/>
    </location>
</feature>
<dbReference type="Pfam" id="PF07690">
    <property type="entry name" value="MFS_1"/>
    <property type="match status" value="1"/>
</dbReference>
<feature type="transmembrane region" description="Helical" evidence="6">
    <location>
        <begin position="59"/>
        <end position="79"/>
    </location>
</feature>
<feature type="transmembrane region" description="Helical" evidence="6">
    <location>
        <begin position="316"/>
        <end position="339"/>
    </location>
</feature>
<evidence type="ECO:0000256" key="6">
    <source>
        <dbReference type="SAM" id="Phobius"/>
    </source>
</evidence>
<dbReference type="InterPro" id="IPR011701">
    <property type="entry name" value="MFS"/>
</dbReference>
<feature type="transmembrane region" description="Helical" evidence="6">
    <location>
        <begin position="154"/>
        <end position="174"/>
    </location>
</feature>
<dbReference type="RefSeq" id="XP_003169716.1">
    <property type="nucleotide sequence ID" value="XM_003169668.1"/>
</dbReference>
<dbReference type="VEuPathDB" id="FungiDB:MGYG_07882"/>
<evidence type="ECO:0000313" key="7">
    <source>
        <dbReference type="EMBL" id="EFR04881.1"/>
    </source>
</evidence>
<organism evidence="8">
    <name type="scientific">Arthroderma gypseum (strain ATCC MYA-4604 / CBS 118893)</name>
    <name type="common">Microsporum gypseum</name>
    <dbReference type="NCBI Taxonomy" id="535722"/>
    <lineage>
        <taxon>Eukaryota</taxon>
        <taxon>Fungi</taxon>
        <taxon>Dikarya</taxon>
        <taxon>Ascomycota</taxon>
        <taxon>Pezizomycotina</taxon>
        <taxon>Eurotiomycetes</taxon>
        <taxon>Eurotiomycetidae</taxon>
        <taxon>Onygenales</taxon>
        <taxon>Arthrodermataceae</taxon>
        <taxon>Nannizzia</taxon>
    </lineage>
</organism>
<dbReference type="eggNOG" id="KOG3764">
    <property type="taxonomic scope" value="Eukaryota"/>
</dbReference>
<keyword evidence="3 6" id="KW-0812">Transmembrane</keyword>
<protein>
    <recommendedName>
        <fullName evidence="9">Major facilitator superfamily (MFS) profile domain-containing protein</fullName>
    </recommendedName>
</protein>
<dbReference type="EMBL" id="DS989829">
    <property type="protein sequence ID" value="EFR04881.1"/>
    <property type="molecule type" value="Genomic_DNA"/>
</dbReference>
<proteinExistence type="predicted"/>
<evidence type="ECO:0000256" key="3">
    <source>
        <dbReference type="ARBA" id="ARBA00022692"/>
    </source>
</evidence>